<dbReference type="AlphaFoldDB" id="A0A2T2Z899"/>
<evidence type="ECO:0000256" key="1">
    <source>
        <dbReference type="SAM" id="MobiDB-lite"/>
    </source>
</evidence>
<organism evidence="2 3">
    <name type="scientific">Nocardia nova</name>
    <dbReference type="NCBI Taxonomy" id="37330"/>
    <lineage>
        <taxon>Bacteria</taxon>
        <taxon>Bacillati</taxon>
        <taxon>Actinomycetota</taxon>
        <taxon>Actinomycetes</taxon>
        <taxon>Mycobacteriales</taxon>
        <taxon>Nocardiaceae</taxon>
        <taxon>Nocardia</taxon>
    </lineage>
</organism>
<proteinExistence type="predicted"/>
<feature type="region of interest" description="Disordered" evidence="1">
    <location>
        <begin position="71"/>
        <end position="94"/>
    </location>
</feature>
<evidence type="ECO:0000313" key="2">
    <source>
        <dbReference type="EMBL" id="PSR63971.1"/>
    </source>
</evidence>
<accession>A0A2T2Z899</accession>
<feature type="compositionally biased region" description="Acidic residues" evidence="1">
    <location>
        <begin position="77"/>
        <end position="94"/>
    </location>
</feature>
<protein>
    <submittedName>
        <fullName evidence="2">Uncharacterized protein</fullName>
    </submittedName>
</protein>
<dbReference type="Proteomes" id="UP000241647">
    <property type="component" value="Unassembled WGS sequence"/>
</dbReference>
<gene>
    <name evidence="2" type="ORF">C8259_08960</name>
</gene>
<dbReference type="EMBL" id="PYHS01000004">
    <property type="protein sequence ID" value="PSR63971.1"/>
    <property type="molecule type" value="Genomic_DNA"/>
</dbReference>
<reference evidence="2 3" key="1">
    <citation type="submission" date="2018-02" db="EMBL/GenBank/DDBJ databases">
        <title>8 Nocardia nova and 1 Nocardia cyriacigeorgica strain used for evolution to TMP-SMX.</title>
        <authorList>
            <person name="Mehta H."/>
            <person name="Weng J."/>
            <person name="Shamoo Y."/>
        </authorList>
    </citation>
    <scope>NUCLEOTIDE SEQUENCE [LARGE SCALE GENOMIC DNA]</scope>
    <source>
        <strain evidence="2 3">ATCC 33727</strain>
    </source>
</reference>
<name>A0A2T2Z899_9NOCA</name>
<sequence length="193" mass="20789">MSSTERPALADVIASAIEYAAAAGFDVREITPDDFALQRSPDGWSHATHVGIEFVITATIDPDGLAWTNAGDIDWRDQDDDEDCDDGEGEDDEDGLINVYLPGVAPAGATLPPPEQIENALRAAAVRDENGVIRRRRDGLYIAAADVTAEQLTATIAALFPGESRRERSHRELYQLAIELLESEAAEAVTVNA</sequence>
<evidence type="ECO:0000313" key="3">
    <source>
        <dbReference type="Proteomes" id="UP000241647"/>
    </source>
</evidence>
<comment type="caution">
    <text evidence="2">The sequence shown here is derived from an EMBL/GenBank/DDBJ whole genome shotgun (WGS) entry which is preliminary data.</text>
</comment>